<dbReference type="SUPFAM" id="SSF101874">
    <property type="entry name" value="YceI-like"/>
    <property type="match status" value="1"/>
</dbReference>
<reference evidence="2 3" key="1">
    <citation type="submission" date="2018-04" db="EMBL/GenBank/DDBJ databases">
        <title>Flavobacterium sp. nov., isolated from glacier ice.</title>
        <authorList>
            <person name="Liu Q."/>
            <person name="Xin Y.-H."/>
        </authorList>
    </citation>
    <scope>NUCLEOTIDE SEQUENCE [LARGE SCALE GENOMIC DNA]</scope>
    <source>
        <strain evidence="2 3">RB1R5</strain>
    </source>
</reference>
<evidence type="ECO:0000313" key="3">
    <source>
        <dbReference type="Proteomes" id="UP000245449"/>
    </source>
</evidence>
<sequence>MMMINLNFSKYLTILFVSIMSYTPNTIIAQNIVPQSSTMSILGTSNVHDWEIKVGKINGELGTTNSKQINTLVIKIPVLSLKSGKSIMDGKTYDAFDAKKNPTITFQLIEASQTKLMDKDAEILLTGNLTMAGETKKISFKTIGKITKSGDYQLKGSAPVKMTDFKIKPPTAFFGSMTTGDAVTVKFDVTFKG</sequence>
<dbReference type="SMART" id="SM00867">
    <property type="entry name" value="YceI"/>
    <property type="match status" value="1"/>
</dbReference>
<evidence type="ECO:0000259" key="1">
    <source>
        <dbReference type="SMART" id="SM00867"/>
    </source>
</evidence>
<dbReference type="InterPro" id="IPR007372">
    <property type="entry name" value="Lipid/polyisoprenoid-bd_YceI"/>
</dbReference>
<dbReference type="PANTHER" id="PTHR34406:SF1">
    <property type="entry name" value="PROTEIN YCEI"/>
    <property type="match status" value="1"/>
</dbReference>
<dbReference type="PANTHER" id="PTHR34406">
    <property type="entry name" value="PROTEIN YCEI"/>
    <property type="match status" value="1"/>
</dbReference>
<dbReference type="InterPro" id="IPR036761">
    <property type="entry name" value="TTHA0802/YceI-like_sf"/>
</dbReference>
<protein>
    <recommendedName>
        <fullName evidence="1">Lipid/polyisoprenoid-binding YceI-like domain-containing protein</fullName>
    </recommendedName>
</protein>
<dbReference type="Gene3D" id="2.40.128.110">
    <property type="entry name" value="Lipid/polyisoprenoid-binding, YceI-like"/>
    <property type="match status" value="1"/>
</dbReference>
<dbReference type="OrthoDB" id="9794147at2"/>
<name>A0A2U1JR10_9FLAO</name>
<dbReference type="Proteomes" id="UP000245449">
    <property type="component" value="Unassembled WGS sequence"/>
</dbReference>
<organism evidence="2 3">
    <name type="scientific">Flavobacterium psychrotolerans</name>
    <dbReference type="NCBI Taxonomy" id="2169410"/>
    <lineage>
        <taxon>Bacteria</taxon>
        <taxon>Pseudomonadati</taxon>
        <taxon>Bacteroidota</taxon>
        <taxon>Flavobacteriia</taxon>
        <taxon>Flavobacteriales</taxon>
        <taxon>Flavobacteriaceae</taxon>
        <taxon>Flavobacterium</taxon>
    </lineage>
</organism>
<evidence type="ECO:0000313" key="2">
    <source>
        <dbReference type="EMBL" id="PWA07455.1"/>
    </source>
</evidence>
<dbReference type="Pfam" id="PF04264">
    <property type="entry name" value="YceI"/>
    <property type="match status" value="1"/>
</dbReference>
<proteinExistence type="predicted"/>
<comment type="caution">
    <text evidence="2">The sequence shown here is derived from an EMBL/GenBank/DDBJ whole genome shotgun (WGS) entry which is preliminary data.</text>
</comment>
<gene>
    <name evidence="2" type="ORF">DB895_01700</name>
</gene>
<dbReference type="EMBL" id="QCZI01000001">
    <property type="protein sequence ID" value="PWA07455.1"/>
    <property type="molecule type" value="Genomic_DNA"/>
</dbReference>
<keyword evidence="3" id="KW-1185">Reference proteome</keyword>
<feature type="domain" description="Lipid/polyisoprenoid-binding YceI-like" evidence="1">
    <location>
        <begin position="29"/>
        <end position="192"/>
    </location>
</feature>
<accession>A0A2U1JR10</accession>
<dbReference type="AlphaFoldDB" id="A0A2U1JR10"/>